<evidence type="ECO:0000256" key="12">
    <source>
        <dbReference type="RuleBase" id="RU000363"/>
    </source>
</evidence>
<protein>
    <recommendedName>
        <fullName evidence="10">Short-chain dehydrogenase/reductase 3</fullName>
    </recommendedName>
    <alternativeName>
        <fullName evidence="11">Retinal short-chain dehydrogenase/reductase 1</fullName>
    </alternativeName>
</protein>
<keyword evidence="5" id="KW-1133">Transmembrane helix</keyword>
<dbReference type="CDD" id="cd05339">
    <property type="entry name" value="17beta-HSDXI-like_SDR_c"/>
    <property type="match status" value="1"/>
</dbReference>
<dbReference type="Gene3D" id="3.40.50.720">
    <property type="entry name" value="NAD(P)-binding Rossmann-like Domain"/>
    <property type="match status" value="1"/>
</dbReference>
<keyword evidence="4" id="KW-0521">NADP</keyword>
<dbReference type="AlphaFoldDB" id="A0A226EG59"/>
<keyword evidence="3" id="KW-0812">Transmembrane</keyword>
<dbReference type="PANTHER" id="PTHR24322:SF736">
    <property type="entry name" value="RETINOL DEHYDROGENASE 10"/>
    <property type="match status" value="1"/>
</dbReference>
<accession>A0A226EG59</accession>
<evidence type="ECO:0000256" key="2">
    <source>
        <dbReference type="ARBA" id="ARBA00006484"/>
    </source>
</evidence>
<keyword evidence="6" id="KW-0560">Oxidoreductase</keyword>
<dbReference type="PANTHER" id="PTHR24322">
    <property type="entry name" value="PKSB"/>
    <property type="match status" value="1"/>
</dbReference>
<dbReference type="OrthoDB" id="5840532at2759"/>
<keyword evidence="8" id="KW-0472">Membrane</keyword>
<dbReference type="Proteomes" id="UP000198287">
    <property type="component" value="Unassembled WGS sequence"/>
</dbReference>
<sequence>METGNPASMTDRILSLILFIIHVVEAYLEAIYRFFIPVNQRSLTGEIILVTGSANGFGKAICQHLSQFKVTLVLWDCDKLANYATTKELQLLETTKARIFPYHVDISSRDNVEAVAAKVKEDVGDVSIIINNAGIAPIGPFLSTDPDLLEKTFQVNVLSHFWILRVFLPRMIENHHGHIATVSSIGAFKQDPGCVPYFGTKAAVHGYIESLKLQMSQLNAHGIKFTTIYPYFMDTGMIKEVKYAENSKLIRKLLPIMNPADVAEKFIEGIRRNYEYVYCPSFMPYLLPLDKFLPLKLRRELQVLFDNQMEHPAFPRPSRH</sequence>
<evidence type="ECO:0000256" key="3">
    <source>
        <dbReference type="ARBA" id="ARBA00022692"/>
    </source>
</evidence>
<dbReference type="Pfam" id="PF00106">
    <property type="entry name" value="adh_short"/>
    <property type="match status" value="1"/>
</dbReference>
<keyword evidence="14" id="KW-1185">Reference proteome</keyword>
<dbReference type="EMBL" id="LNIX01000004">
    <property type="protein sequence ID" value="OXA56585.1"/>
    <property type="molecule type" value="Genomic_DNA"/>
</dbReference>
<dbReference type="SUPFAM" id="SSF51735">
    <property type="entry name" value="NAD(P)-binding Rossmann-fold domains"/>
    <property type="match status" value="1"/>
</dbReference>
<evidence type="ECO:0000256" key="4">
    <source>
        <dbReference type="ARBA" id="ARBA00022857"/>
    </source>
</evidence>
<comment type="subcellular location">
    <subcellularLocation>
        <location evidence="1">Membrane</location>
        <topology evidence="1">Multi-pass membrane protein</topology>
    </subcellularLocation>
</comment>
<evidence type="ECO:0000256" key="8">
    <source>
        <dbReference type="ARBA" id="ARBA00023136"/>
    </source>
</evidence>
<evidence type="ECO:0000256" key="9">
    <source>
        <dbReference type="ARBA" id="ARBA00059620"/>
    </source>
</evidence>
<evidence type="ECO:0000256" key="11">
    <source>
        <dbReference type="ARBA" id="ARBA00082544"/>
    </source>
</evidence>
<dbReference type="GO" id="GO:0052650">
    <property type="term" value="F:all-trans-retinol dehydrogenase (NADP+) activity"/>
    <property type="evidence" value="ECO:0007669"/>
    <property type="project" value="UniProtKB-ARBA"/>
</dbReference>
<dbReference type="FunFam" id="3.40.50.720:FF:000131">
    <property type="entry name" value="Short-chain dehydrogenase/reductase 3"/>
    <property type="match status" value="1"/>
</dbReference>
<comment type="similarity">
    <text evidence="2 12">Belongs to the short-chain dehydrogenases/reductases (SDR) family.</text>
</comment>
<gene>
    <name evidence="13" type="ORF">Fcan01_09463</name>
</gene>
<dbReference type="GO" id="GO:0005811">
    <property type="term" value="C:lipid droplet"/>
    <property type="evidence" value="ECO:0007669"/>
    <property type="project" value="TreeGrafter"/>
</dbReference>
<evidence type="ECO:0000256" key="1">
    <source>
        <dbReference type="ARBA" id="ARBA00004141"/>
    </source>
</evidence>
<reference evidence="13 14" key="1">
    <citation type="submission" date="2015-12" db="EMBL/GenBank/DDBJ databases">
        <title>The genome of Folsomia candida.</title>
        <authorList>
            <person name="Faddeeva A."/>
            <person name="Derks M.F."/>
            <person name="Anvar Y."/>
            <person name="Smit S."/>
            <person name="Van Straalen N."/>
            <person name="Roelofs D."/>
        </authorList>
    </citation>
    <scope>NUCLEOTIDE SEQUENCE [LARGE SCALE GENOMIC DNA]</scope>
    <source>
        <strain evidence="13 14">VU population</strain>
        <tissue evidence="13">Whole body</tissue>
    </source>
</reference>
<evidence type="ECO:0000256" key="5">
    <source>
        <dbReference type="ARBA" id="ARBA00022989"/>
    </source>
</evidence>
<dbReference type="PRINTS" id="PR00080">
    <property type="entry name" value="SDRFAMILY"/>
</dbReference>
<dbReference type="STRING" id="158441.A0A226EG59"/>
<comment type="caution">
    <text evidence="13">The sequence shown here is derived from an EMBL/GenBank/DDBJ whole genome shotgun (WGS) entry which is preliminary data.</text>
</comment>
<comment type="function">
    <text evidence="9">Catalyzes the reduction of all-trans-retinal to all-trans-retinol in the presence of NADPH.</text>
</comment>
<proteinExistence type="inferred from homology"/>
<organism evidence="13 14">
    <name type="scientific">Folsomia candida</name>
    <name type="common">Springtail</name>
    <dbReference type="NCBI Taxonomy" id="158441"/>
    <lineage>
        <taxon>Eukaryota</taxon>
        <taxon>Metazoa</taxon>
        <taxon>Ecdysozoa</taxon>
        <taxon>Arthropoda</taxon>
        <taxon>Hexapoda</taxon>
        <taxon>Collembola</taxon>
        <taxon>Entomobryomorpha</taxon>
        <taxon>Isotomoidea</taxon>
        <taxon>Isotomidae</taxon>
        <taxon>Proisotominae</taxon>
        <taxon>Folsomia</taxon>
    </lineage>
</organism>
<evidence type="ECO:0000256" key="6">
    <source>
        <dbReference type="ARBA" id="ARBA00023002"/>
    </source>
</evidence>
<dbReference type="PRINTS" id="PR00081">
    <property type="entry name" value="GDHRDH"/>
</dbReference>
<dbReference type="InterPro" id="IPR002347">
    <property type="entry name" value="SDR_fam"/>
</dbReference>
<evidence type="ECO:0000256" key="7">
    <source>
        <dbReference type="ARBA" id="ARBA00023098"/>
    </source>
</evidence>
<evidence type="ECO:0000313" key="14">
    <source>
        <dbReference type="Proteomes" id="UP000198287"/>
    </source>
</evidence>
<dbReference type="OMA" id="CPSIINT"/>
<keyword evidence="7" id="KW-0443">Lipid metabolism</keyword>
<evidence type="ECO:0000256" key="10">
    <source>
        <dbReference type="ARBA" id="ARBA00068717"/>
    </source>
</evidence>
<dbReference type="InterPro" id="IPR036291">
    <property type="entry name" value="NAD(P)-bd_dom_sf"/>
</dbReference>
<evidence type="ECO:0000313" key="13">
    <source>
        <dbReference type="EMBL" id="OXA56585.1"/>
    </source>
</evidence>
<name>A0A226EG59_FOLCA</name>
<dbReference type="GO" id="GO:0016020">
    <property type="term" value="C:membrane"/>
    <property type="evidence" value="ECO:0007669"/>
    <property type="project" value="UniProtKB-SubCell"/>
</dbReference>